<dbReference type="HOGENOM" id="CLU_050810_1_0_9"/>
<dbReference type="PANTHER" id="PTHR28037:SF1">
    <property type="entry name" value="ALCOHOL O-ACETYLTRANSFERASE 1-RELATED"/>
    <property type="match status" value="1"/>
</dbReference>
<dbReference type="KEGG" id="awo:Awo_c32600"/>
<keyword evidence="3" id="KW-1185">Reference proteome</keyword>
<dbReference type="eggNOG" id="COG4908">
    <property type="taxonomic scope" value="Bacteria"/>
</dbReference>
<dbReference type="AlphaFoldDB" id="H6LK68"/>
<dbReference type="InterPro" id="IPR009721">
    <property type="entry name" value="O-acyltransferase_WSD1_C"/>
</dbReference>
<gene>
    <name evidence="2" type="ordered locus">Awo_c32600</name>
</gene>
<dbReference type="Pfam" id="PF06974">
    <property type="entry name" value="WS_DGAT_C"/>
    <property type="match status" value="1"/>
</dbReference>
<dbReference type="RefSeq" id="WP_014357584.1">
    <property type="nucleotide sequence ID" value="NC_016894.1"/>
</dbReference>
<dbReference type="InterPro" id="IPR023213">
    <property type="entry name" value="CAT-like_dom_sf"/>
</dbReference>
<feature type="domain" description="O-acyltransferase WSD1 C-terminal" evidence="1">
    <location>
        <begin position="274"/>
        <end position="393"/>
    </location>
</feature>
<dbReference type="STRING" id="931626.Awo_c32600"/>
<reference evidence="2 3" key="2">
    <citation type="journal article" date="2012" name="PLoS ONE">
        <title>An ancient pathway combining carbon dioxide fixation with the generation and utilization of a sodium ion gradient for ATP synthesis.</title>
        <authorList>
            <person name="Poehlein A."/>
            <person name="Schmidt S."/>
            <person name="Kaster A.K."/>
            <person name="Goenrich M."/>
            <person name="Vollmers J."/>
            <person name="Thurmer A."/>
            <person name="Bertsch J."/>
            <person name="Schuchmann K."/>
            <person name="Voigt B."/>
            <person name="Hecker M."/>
            <person name="Daniel R."/>
            <person name="Thauer R.K."/>
            <person name="Gottschalk G."/>
            <person name="Muller V."/>
        </authorList>
    </citation>
    <scope>NUCLEOTIDE SEQUENCE [LARGE SCALE GENOMIC DNA]</scope>
    <source>
        <strain evidence="3">ATCC 29683 / DSM 1030 / JCM 2381 / KCTC 1655 / WB1</strain>
    </source>
</reference>
<sequence length="424" mass="48256">MKVKAETFDKLQYLYEITGFNDHQLHGVIQFENKVNAIVMQKAVTLLVKTIPMLSKAYKNEAGNSYWEEMNRENWDNIFTTVFEKDDFDRFTFSKTDAAAGPQIKVCLMQADRDAMSIVMNHMVCDGAGFKQCMYLLADIYSHLIKEPDYLPDYVIDGERGFKKITQSVNFFSRIMVLLFESKDNNQKSDYEFPLIKSDEAKPFITTHEIEASLYQALRNSSKNDKVTINDVILTAYFRALSGVLKIDGEPFNIPIMIDMRRYLADKRFQAVTNLSSTVAIRIAVTKGETFSQTLNKINAEMAAKKAGNLGLNTFLKLDLLSKFFPEKSYQLLKNSLKNPPICMTNLGVVDSKQLYFEGSPVSNAIVCGSIKYRPHFQMSASTFADKMTFCVNLYGSQSDRQMISKFLDLVEKELTGYIATQTT</sequence>
<dbReference type="PANTHER" id="PTHR28037">
    <property type="entry name" value="ALCOHOL O-ACETYLTRANSFERASE 1-RELATED"/>
    <property type="match status" value="1"/>
</dbReference>
<dbReference type="Gene3D" id="3.30.559.30">
    <property type="entry name" value="Nonribosomal peptide synthetase, condensation domain"/>
    <property type="match status" value="1"/>
</dbReference>
<evidence type="ECO:0000259" key="1">
    <source>
        <dbReference type="Pfam" id="PF06974"/>
    </source>
</evidence>
<evidence type="ECO:0000313" key="2">
    <source>
        <dbReference type="EMBL" id="AFA49988.1"/>
    </source>
</evidence>
<accession>H6LK68</accession>
<name>H6LK68_ACEWD</name>
<reference evidence="3" key="1">
    <citation type="submission" date="2011-07" db="EMBL/GenBank/DDBJ databases">
        <title>Complete genome sequence of Acetobacterium woodii.</title>
        <authorList>
            <person name="Poehlein A."/>
            <person name="Schmidt S."/>
            <person name="Kaster A.-K."/>
            <person name="Goenrich M."/>
            <person name="Vollmers J."/>
            <person name="Thuermer A."/>
            <person name="Gottschalk G."/>
            <person name="Thauer R.K."/>
            <person name="Daniel R."/>
            <person name="Mueller V."/>
        </authorList>
    </citation>
    <scope>NUCLEOTIDE SEQUENCE [LARGE SCALE GENOMIC DNA]</scope>
    <source>
        <strain evidence="3">ATCC 29683 / DSM 1030 / JCM 2381 / KCTC 1655 / WB1</strain>
    </source>
</reference>
<dbReference type="SUPFAM" id="SSF52777">
    <property type="entry name" value="CoA-dependent acyltransferases"/>
    <property type="match status" value="2"/>
</dbReference>
<organism evidence="2 3">
    <name type="scientific">Acetobacterium woodii (strain ATCC 29683 / DSM 1030 / JCM 2381 / KCTC 1655 / WB1)</name>
    <dbReference type="NCBI Taxonomy" id="931626"/>
    <lineage>
        <taxon>Bacteria</taxon>
        <taxon>Bacillati</taxon>
        <taxon>Bacillota</taxon>
        <taxon>Clostridia</taxon>
        <taxon>Eubacteriales</taxon>
        <taxon>Eubacteriaceae</taxon>
        <taxon>Acetobacterium</taxon>
    </lineage>
</organism>
<dbReference type="Proteomes" id="UP000007177">
    <property type="component" value="Chromosome"/>
</dbReference>
<dbReference type="InterPro" id="IPR052058">
    <property type="entry name" value="Alcohol_O-acetyltransferase"/>
</dbReference>
<dbReference type="EMBL" id="CP002987">
    <property type="protein sequence ID" value="AFA49988.1"/>
    <property type="molecule type" value="Genomic_DNA"/>
</dbReference>
<dbReference type="OrthoDB" id="7321121at2"/>
<protein>
    <submittedName>
        <fullName evidence="2">Siderophore/surfactin synthetase-like protein</fullName>
    </submittedName>
</protein>
<proteinExistence type="predicted"/>
<dbReference type="Gene3D" id="3.30.559.10">
    <property type="entry name" value="Chloramphenicol acetyltransferase-like domain"/>
    <property type="match status" value="1"/>
</dbReference>
<evidence type="ECO:0000313" key="3">
    <source>
        <dbReference type="Proteomes" id="UP000007177"/>
    </source>
</evidence>